<sequence length="85" mass="9609">MVKFRVSVYANKVLYRIVENFKKLQCLDIIFESGVFDEELIVLADLEHLTHFSISCNNKTAVANLLNALIVKNNCSISMCAIESL</sequence>
<keyword evidence="1" id="KW-1185">Reference proteome</keyword>
<dbReference type="WBParaSite" id="jg770">
    <property type="protein sequence ID" value="jg770"/>
    <property type="gene ID" value="jg770"/>
</dbReference>
<dbReference type="AlphaFoldDB" id="A0A915EPY9"/>
<name>A0A915EPY9_9BILA</name>
<organism evidence="1 2">
    <name type="scientific">Ditylenchus dipsaci</name>
    <dbReference type="NCBI Taxonomy" id="166011"/>
    <lineage>
        <taxon>Eukaryota</taxon>
        <taxon>Metazoa</taxon>
        <taxon>Ecdysozoa</taxon>
        <taxon>Nematoda</taxon>
        <taxon>Chromadorea</taxon>
        <taxon>Rhabditida</taxon>
        <taxon>Tylenchina</taxon>
        <taxon>Tylenchomorpha</taxon>
        <taxon>Sphaerularioidea</taxon>
        <taxon>Anguinidae</taxon>
        <taxon>Anguininae</taxon>
        <taxon>Ditylenchus</taxon>
    </lineage>
</organism>
<accession>A0A915EPY9</accession>
<proteinExistence type="predicted"/>
<dbReference type="Proteomes" id="UP000887574">
    <property type="component" value="Unplaced"/>
</dbReference>
<evidence type="ECO:0000313" key="2">
    <source>
        <dbReference type="WBParaSite" id="jg770"/>
    </source>
</evidence>
<protein>
    <submittedName>
        <fullName evidence="2">Uncharacterized protein</fullName>
    </submittedName>
</protein>
<reference evidence="2" key="1">
    <citation type="submission" date="2022-11" db="UniProtKB">
        <authorList>
            <consortium name="WormBaseParasite"/>
        </authorList>
    </citation>
    <scope>IDENTIFICATION</scope>
</reference>
<evidence type="ECO:0000313" key="1">
    <source>
        <dbReference type="Proteomes" id="UP000887574"/>
    </source>
</evidence>